<keyword evidence="3" id="KW-0472">Membrane</keyword>
<dbReference type="Pfam" id="PF13968">
    <property type="entry name" value="DUF4220"/>
    <property type="match status" value="1"/>
</dbReference>
<dbReference type="InterPro" id="IPR007658">
    <property type="entry name" value="DUF594"/>
</dbReference>
<dbReference type="EMBL" id="OY731403">
    <property type="protein sequence ID" value="CAJ1964158.1"/>
    <property type="molecule type" value="Genomic_DNA"/>
</dbReference>
<keyword evidence="3" id="KW-1133">Transmembrane helix</keyword>
<evidence type="ECO:0000313" key="6">
    <source>
        <dbReference type="Proteomes" id="UP001189624"/>
    </source>
</evidence>
<feature type="transmembrane region" description="Helical" evidence="3">
    <location>
        <begin position="45"/>
        <end position="69"/>
    </location>
</feature>
<feature type="compositionally biased region" description="Basic and acidic residues" evidence="2">
    <location>
        <begin position="255"/>
        <end position="267"/>
    </location>
</feature>
<dbReference type="Pfam" id="PF04578">
    <property type="entry name" value="DUF594"/>
    <property type="match status" value="1"/>
</dbReference>
<feature type="transmembrane region" description="Helical" evidence="3">
    <location>
        <begin position="20"/>
        <end position="38"/>
    </location>
</feature>
<evidence type="ECO:0000256" key="1">
    <source>
        <dbReference type="SAM" id="Coils"/>
    </source>
</evidence>
<dbReference type="Proteomes" id="UP001189624">
    <property type="component" value="Chromosome 6"/>
</dbReference>
<feature type="domain" description="DUF4220" evidence="4">
    <location>
        <begin position="52"/>
        <end position="516"/>
    </location>
</feature>
<evidence type="ECO:0000313" key="5">
    <source>
        <dbReference type="EMBL" id="CAJ1964158.1"/>
    </source>
</evidence>
<feature type="region of interest" description="Disordered" evidence="2">
    <location>
        <begin position="218"/>
        <end position="296"/>
    </location>
</feature>
<gene>
    <name evidence="5" type="ORF">AYBTSS11_LOCUS20160</name>
</gene>
<feature type="compositionally biased region" description="Basic and acidic residues" evidence="2">
    <location>
        <begin position="227"/>
        <end position="244"/>
    </location>
</feature>
<feature type="coiled-coil region" evidence="1">
    <location>
        <begin position="628"/>
        <end position="655"/>
    </location>
</feature>
<protein>
    <recommendedName>
        <fullName evidence="4">DUF4220 domain-containing protein</fullName>
    </recommendedName>
</protein>
<feature type="transmembrane region" description="Helical" evidence="3">
    <location>
        <begin position="407"/>
        <end position="429"/>
    </location>
</feature>
<dbReference type="PANTHER" id="PTHR31325">
    <property type="entry name" value="OS01G0798800 PROTEIN-RELATED"/>
    <property type="match status" value="1"/>
</dbReference>
<dbReference type="InterPro" id="IPR025315">
    <property type="entry name" value="DUF4220"/>
</dbReference>
<accession>A0AA86SPK5</accession>
<feature type="transmembrane region" description="Helical" evidence="3">
    <location>
        <begin position="376"/>
        <end position="395"/>
    </location>
</feature>
<keyword evidence="3" id="KW-0812">Transmembrane</keyword>
<feature type="compositionally biased region" description="Basic and acidic residues" evidence="2">
    <location>
        <begin position="281"/>
        <end position="296"/>
    </location>
</feature>
<organism evidence="5 6">
    <name type="scientific">Sphenostylis stenocarpa</name>
    <dbReference type="NCBI Taxonomy" id="92480"/>
    <lineage>
        <taxon>Eukaryota</taxon>
        <taxon>Viridiplantae</taxon>
        <taxon>Streptophyta</taxon>
        <taxon>Embryophyta</taxon>
        <taxon>Tracheophyta</taxon>
        <taxon>Spermatophyta</taxon>
        <taxon>Magnoliopsida</taxon>
        <taxon>eudicotyledons</taxon>
        <taxon>Gunneridae</taxon>
        <taxon>Pentapetalae</taxon>
        <taxon>rosids</taxon>
        <taxon>fabids</taxon>
        <taxon>Fabales</taxon>
        <taxon>Fabaceae</taxon>
        <taxon>Papilionoideae</taxon>
        <taxon>50 kb inversion clade</taxon>
        <taxon>NPAAA clade</taxon>
        <taxon>indigoferoid/millettioid clade</taxon>
        <taxon>Phaseoleae</taxon>
        <taxon>Sphenostylis</taxon>
    </lineage>
</organism>
<keyword evidence="6" id="KW-1185">Reference proteome</keyword>
<feature type="transmembrane region" description="Helical" evidence="3">
    <location>
        <begin position="120"/>
        <end position="137"/>
    </location>
</feature>
<dbReference type="AlphaFoldDB" id="A0AA86SPK5"/>
<feature type="transmembrane region" description="Helical" evidence="3">
    <location>
        <begin position="89"/>
        <end position="108"/>
    </location>
</feature>
<evidence type="ECO:0000256" key="3">
    <source>
        <dbReference type="SAM" id="Phobius"/>
    </source>
</evidence>
<dbReference type="Gramene" id="rna-AYBTSS11_LOCUS20160">
    <property type="protein sequence ID" value="CAJ1964158.1"/>
    <property type="gene ID" value="gene-AYBTSS11_LOCUS20160"/>
</dbReference>
<proteinExistence type="predicted"/>
<evidence type="ECO:0000259" key="4">
    <source>
        <dbReference type="Pfam" id="PF13968"/>
    </source>
</evidence>
<keyword evidence="1" id="KW-0175">Coiled coil</keyword>
<evidence type="ECO:0000256" key="2">
    <source>
        <dbReference type="SAM" id="MobiDB-lite"/>
    </source>
</evidence>
<sequence>MVNPIPNFAKHVWSKWNIRGVILVSLSMQIFLIFVAPFRKRSRNAWLVLLLWFVYLAADVTANYCVGLISNKYGDKDSSIDTVKDYLLAFWTPFLLMHLGGPDTITAFSVEDNELWLRHMLQLIVQVILTGYVFLLTLPKNTLWIPTALVFVAGVIKFAERTRSLQLASLSNFRQSMIRPPDAGPNYAKLMEELNSRREAGLPTQIVTMPEISDEFMDIEPEPSGAKADHEHTNVASTKERDDPIDAINTSQQSQEKETPDSADKSLSKGVPNDGSAGAAAKHEEENHRKRHDAVKGNEEEKLLDVEVVKGAYDYFNTFKKLVVDMIFSFQELNISRTYLQDLTAVDALRVIEVELNFIYQAFYTKETTINNWLGLFFRVVSIVSVVAAFVVFIYDQKKGCDPFDIKVTYILLYGAVALDVVSIFMLLLSDHSFASIYSWVSQKVSDSDSGTGTDTRTSKLASIFSWVLKLYTPKWTQDEINKPEWFKNKRYSVLKRRLVFRRWSETISGYNLISFCLHKKKKWLDWVIDKIGAKEFVEQWKYEKKMPLLQRLWIFIFTELKRKSGDADDVETIQRICSSRGEWVIQEGELSRDDLNKLMHYVERNEVTFDQCLILWHIATDLLFYEEEDEMQEKKEGENKNDEQKKNKNTAQDLEQGIHGDDDDGANKSDFEDIELKHFSKVLSDYMLYLLIMQPTMMSAIRGIGQIRFQDTCAEATNFFSKREMIAPGERKMKQPSRTKTRSPTLKLKEFIHFIKKVLSSIRCGGIFFKNQGKDDEAGKSAEQKACNKLTGVRVEIEPSAVKGDRSKSLLFDACKLATVIKDLKGTNKWKLMAQVWVEILSYAATNCIPITHVRQLSKGGEFLSLIWLLMTHLGLAKQFQIKEGHARAKLVVTEDDQGN</sequence>
<name>A0AA86SPK5_9FABA</name>
<reference evidence="5" key="1">
    <citation type="submission" date="2023-10" db="EMBL/GenBank/DDBJ databases">
        <authorList>
            <person name="Domelevo Entfellner J.-B."/>
        </authorList>
    </citation>
    <scope>NUCLEOTIDE SEQUENCE</scope>
</reference>